<evidence type="ECO:0000256" key="1">
    <source>
        <dbReference type="ARBA" id="ARBA00004123"/>
    </source>
</evidence>
<dbReference type="InterPro" id="IPR039462">
    <property type="entry name" value="Nup159/Nup146_N"/>
</dbReference>
<dbReference type="InterPro" id="IPR026054">
    <property type="entry name" value="Nucleoporin"/>
</dbReference>
<dbReference type="OrthoDB" id="248320at2759"/>
<dbReference type="Pfam" id="PF16755">
    <property type="entry name" value="Beta-prop_NUP159_NUP214"/>
    <property type="match status" value="1"/>
</dbReference>
<keyword evidence="7" id="KW-1185">Reference proteome</keyword>
<organism evidence="6 7">
    <name type="scientific">Dissostichus mawsoni</name>
    <name type="common">Antarctic cod</name>
    <dbReference type="NCBI Taxonomy" id="36200"/>
    <lineage>
        <taxon>Eukaryota</taxon>
        <taxon>Metazoa</taxon>
        <taxon>Chordata</taxon>
        <taxon>Craniata</taxon>
        <taxon>Vertebrata</taxon>
        <taxon>Euteleostomi</taxon>
        <taxon>Actinopterygii</taxon>
        <taxon>Neopterygii</taxon>
        <taxon>Teleostei</taxon>
        <taxon>Neoteleostei</taxon>
        <taxon>Acanthomorphata</taxon>
        <taxon>Eupercaria</taxon>
        <taxon>Perciformes</taxon>
        <taxon>Notothenioidei</taxon>
        <taxon>Nototheniidae</taxon>
        <taxon>Dissostichus</taxon>
    </lineage>
</organism>
<accession>A0A7J5YHT4</accession>
<dbReference type="GO" id="GO:0005643">
    <property type="term" value="C:nuclear pore"/>
    <property type="evidence" value="ECO:0007669"/>
    <property type="project" value="TreeGrafter"/>
</dbReference>
<gene>
    <name evidence="6" type="ORF">F7725_015521</name>
</gene>
<reference evidence="6 7" key="1">
    <citation type="submission" date="2020-03" db="EMBL/GenBank/DDBJ databases">
        <title>Dissostichus mawsoni Genome sequencing and assembly.</title>
        <authorList>
            <person name="Park H."/>
        </authorList>
    </citation>
    <scope>NUCLEOTIDE SEQUENCE [LARGE SCALE GENOMIC DNA]</scope>
    <source>
        <strain evidence="6">DM0001</strain>
        <tissue evidence="6">Muscle</tissue>
    </source>
</reference>
<comment type="subcellular location">
    <subcellularLocation>
        <location evidence="1">Nucleus</location>
    </subcellularLocation>
</comment>
<dbReference type="PANTHER" id="PTHR23193:SF21">
    <property type="entry name" value="NUCLEAR PORE COMPLEX PROTEIN NUP214"/>
    <property type="match status" value="1"/>
</dbReference>
<protein>
    <recommendedName>
        <fullName evidence="5">Nucleoporin Nup159/Nup146 N-terminal domain-containing protein</fullName>
    </recommendedName>
</protein>
<evidence type="ECO:0000256" key="2">
    <source>
        <dbReference type="ARBA" id="ARBA00022448"/>
    </source>
</evidence>
<dbReference type="AlphaFoldDB" id="A0A7J5YHT4"/>
<dbReference type="Proteomes" id="UP000518266">
    <property type="component" value="Unassembled WGS sequence"/>
</dbReference>
<dbReference type="GO" id="GO:0008139">
    <property type="term" value="F:nuclear localization sequence binding"/>
    <property type="evidence" value="ECO:0007669"/>
    <property type="project" value="TreeGrafter"/>
</dbReference>
<evidence type="ECO:0000256" key="3">
    <source>
        <dbReference type="ARBA" id="ARBA00023242"/>
    </source>
</evidence>
<dbReference type="GO" id="GO:0017056">
    <property type="term" value="F:structural constituent of nuclear pore"/>
    <property type="evidence" value="ECO:0007669"/>
    <property type="project" value="TreeGrafter"/>
</dbReference>
<evidence type="ECO:0000313" key="6">
    <source>
        <dbReference type="EMBL" id="KAF3849024.1"/>
    </source>
</evidence>
<keyword evidence="2" id="KW-0813">Transport</keyword>
<sequence length="650" mass="70841">MSDDTDNPPEREMKDFQFRQMKKTRVFQPTEDLPKERTSLLTISNKFGLTFVGLDRTFKVYQTQDILGADKFDGNPNEVVEGTPVLADVTVDLSLHHLALSSDELTLSVCGISEAGGLSFTFYDVRTFMNKARTQKLPFASLLPAVAPGSLVQDLKWNPVQPSMLAVCLSDGCLMILDVTGDVKVQAQLPASNGITCSTRGKRNIPCPNFYTSDPVKDGSLETPPELVLISLPIIPPHGHNNKKKDERTEAKYLNFSDTVDLLFAASAASIEVGVIAARQEDKNWELWILEDASRAELPVTETSEDTLPLGLAIDYTSQQAIYITDEKTLPPAPTMLMLSTEGILCPFALLNLNPGVKQLVAPPSVLALDGERPPMPGALAAQPPKVAASIPSASIPSAPATFPNLSFPPASAPAPLAPAAAPSAAPFSVAPTSRVLGIIVQLRFLGPNYLRLLCSSSFLRGDNRTFWLRTLQLLLSLPNLPLTLPQHLQPFLSHHPSNQQRWHLHFQLRHPRVLLLPPRQQFTALETPAPSPQSFSFNPSMPKPVTPISSSLTAPPPSAAKPPAVMVRPVQISTPPTVVQKPAPAPAPAPAAQGRVQTPQIAHFQKELDDLKTRSSRADFKVGTNDEMKELRKGQRTSYFTLEIKETQR</sequence>
<keyword evidence="3" id="KW-0539">Nucleus</keyword>
<name>A0A7J5YHT4_DISMA</name>
<proteinExistence type="predicted"/>
<evidence type="ECO:0000313" key="7">
    <source>
        <dbReference type="Proteomes" id="UP000518266"/>
    </source>
</evidence>
<feature type="domain" description="Nucleoporin Nup159/Nup146 N-terminal" evidence="5">
    <location>
        <begin position="260"/>
        <end position="345"/>
    </location>
</feature>
<dbReference type="Gene3D" id="2.130.10.10">
    <property type="entry name" value="YVTN repeat-like/Quinoprotein amine dehydrogenase"/>
    <property type="match status" value="2"/>
</dbReference>
<dbReference type="GO" id="GO:0006405">
    <property type="term" value="P:RNA export from nucleus"/>
    <property type="evidence" value="ECO:0007669"/>
    <property type="project" value="TreeGrafter"/>
</dbReference>
<dbReference type="PANTHER" id="PTHR23193">
    <property type="entry name" value="NUCLEAR PORE COMPLEX PROTEIN NUP"/>
    <property type="match status" value="1"/>
</dbReference>
<evidence type="ECO:0000256" key="4">
    <source>
        <dbReference type="SAM" id="MobiDB-lite"/>
    </source>
</evidence>
<dbReference type="SUPFAM" id="SSF117289">
    <property type="entry name" value="Nucleoporin domain"/>
    <property type="match status" value="1"/>
</dbReference>
<feature type="region of interest" description="Disordered" evidence="4">
    <location>
        <begin position="526"/>
        <end position="564"/>
    </location>
</feature>
<dbReference type="GO" id="GO:0006606">
    <property type="term" value="P:protein import into nucleus"/>
    <property type="evidence" value="ECO:0007669"/>
    <property type="project" value="TreeGrafter"/>
</dbReference>
<comment type="caution">
    <text evidence="6">The sequence shown here is derived from an EMBL/GenBank/DDBJ whole genome shotgun (WGS) entry which is preliminary data.</text>
</comment>
<feature type="region of interest" description="Disordered" evidence="4">
    <location>
        <begin position="577"/>
        <end position="598"/>
    </location>
</feature>
<dbReference type="InterPro" id="IPR015943">
    <property type="entry name" value="WD40/YVTN_repeat-like_dom_sf"/>
</dbReference>
<dbReference type="EMBL" id="JAAKFY010000012">
    <property type="protein sequence ID" value="KAF3849024.1"/>
    <property type="molecule type" value="Genomic_DNA"/>
</dbReference>
<evidence type="ECO:0000259" key="5">
    <source>
        <dbReference type="Pfam" id="PF16755"/>
    </source>
</evidence>